<gene>
    <name evidence="8" type="ORF">JD108_00210</name>
    <name evidence="9" type="ORF">KDJ56_00210</name>
</gene>
<reference evidence="8 10" key="1">
    <citation type="submission" date="2020-12" db="EMBL/GenBank/DDBJ databases">
        <title>strain FJAT-54423T represents a novel species of the genus Brevibacillus.</title>
        <authorList>
            <person name="Tang R."/>
        </authorList>
    </citation>
    <scope>NUCLEOTIDE SEQUENCE [LARGE SCALE GENOMIC DNA]</scope>
    <source>
        <strain evidence="8 10">FJAT-54423</strain>
    </source>
</reference>
<dbReference type="PANTHER" id="PTHR33705">
    <property type="entry name" value="PHOSPHOCARRIER PROTEIN HPR"/>
    <property type="match status" value="1"/>
</dbReference>
<dbReference type="Proteomes" id="UP000677234">
    <property type="component" value="Chromosome"/>
</dbReference>
<proteinExistence type="predicted"/>
<organism evidence="8 10">
    <name type="scientific">Brevibacillus composti</name>
    <dbReference type="NCBI Taxonomy" id="2796470"/>
    <lineage>
        <taxon>Bacteria</taxon>
        <taxon>Bacillati</taxon>
        <taxon>Bacillota</taxon>
        <taxon>Bacilli</taxon>
        <taxon>Bacillales</taxon>
        <taxon>Paenibacillaceae</taxon>
        <taxon>Brevibacillus</taxon>
    </lineage>
</organism>
<evidence type="ECO:0000259" key="7">
    <source>
        <dbReference type="PROSITE" id="PS51350"/>
    </source>
</evidence>
<accession>A0A7T5EL17</accession>
<dbReference type="PANTHER" id="PTHR33705:SF2">
    <property type="entry name" value="PHOSPHOCARRIER PROTEIN NPR"/>
    <property type="match status" value="1"/>
</dbReference>
<comment type="function">
    <text evidence="1">General (non sugar-specific) component of the phosphoenolpyruvate-dependent sugar phosphotransferase system (sugar PTS). This major carbohydrate active-transport system catalyzes the phosphorylation of incoming sugar substrates concomitantly with their translocation across the cell membrane. The phosphoryl group from phosphoenolpyruvate (PEP) is transferred to the phosphoryl carrier protein HPr by enzyme I. Phospho-HPr then transfers it to the PTS EIIA domain.</text>
</comment>
<evidence type="ECO:0000313" key="10">
    <source>
        <dbReference type="Proteomes" id="UP000595847"/>
    </source>
</evidence>
<reference evidence="9" key="2">
    <citation type="submission" date="2021-04" db="EMBL/GenBank/DDBJ databases">
        <title>Brevibacillus composti FJAT-54423, complete genome.</title>
        <authorList>
            <person name="Tang R."/>
        </authorList>
    </citation>
    <scope>NUCLEOTIDE SEQUENCE</scope>
    <source>
        <strain evidence="9">FJAT-54424</strain>
    </source>
</reference>
<dbReference type="EMBL" id="CP073708">
    <property type="protein sequence ID" value="QUO41578.1"/>
    <property type="molecule type" value="Genomic_DNA"/>
</dbReference>
<dbReference type="Proteomes" id="UP000595847">
    <property type="component" value="Chromosome"/>
</dbReference>
<evidence type="ECO:0000256" key="1">
    <source>
        <dbReference type="ARBA" id="ARBA00003681"/>
    </source>
</evidence>
<dbReference type="NCBIfam" id="TIGR01003">
    <property type="entry name" value="PTS_HPr_family"/>
    <property type="match status" value="1"/>
</dbReference>
<dbReference type="InterPro" id="IPR050399">
    <property type="entry name" value="HPr"/>
</dbReference>
<dbReference type="InterPro" id="IPR000032">
    <property type="entry name" value="HPr-like"/>
</dbReference>
<keyword evidence="6" id="KW-0598">Phosphotransferase system</keyword>
<evidence type="ECO:0000256" key="2">
    <source>
        <dbReference type="ARBA" id="ARBA00004496"/>
    </source>
</evidence>
<protein>
    <recommendedName>
        <fullName evidence="3">Phosphocarrier protein HPr</fullName>
    </recommendedName>
</protein>
<dbReference type="KEGG" id="bcop:JD108_00210"/>
<evidence type="ECO:0000313" key="11">
    <source>
        <dbReference type="Proteomes" id="UP000677234"/>
    </source>
</evidence>
<dbReference type="PROSITE" id="PS51350">
    <property type="entry name" value="PTS_HPR_DOM"/>
    <property type="match status" value="1"/>
</dbReference>
<dbReference type="AlphaFoldDB" id="A0A7T5EL17"/>
<feature type="domain" description="HPr" evidence="7">
    <location>
        <begin position="1"/>
        <end position="89"/>
    </location>
</feature>
<keyword evidence="11" id="KW-1185">Reference proteome</keyword>
<dbReference type="Gene3D" id="3.30.1340.10">
    <property type="entry name" value="HPr-like"/>
    <property type="match status" value="1"/>
</dbReference>
<name>A0A7T5EL17_9BACL</name>
<dbReference type="PROSITE" id="PS00589">
    <property type="entry name" value="PTS_HPR_SER"/>
    <property type="match status" value="1"/>
</dbReference>
<keyword evidence="4" id="KW-0963">Cytoplasm</keyword>
<evidence type="ECO:0000256" key="5">
    <source>
        <dbReference type="ARBA" id="ARBA00022597"/>
    </source>
</evidence>
<dbReference type="Pfam" id="PF00381">
    <property type="entry name" value="PTS-HPr"/>
    <property type="match status" value="1"/>
</dbReference>
<comment type="subcellular location">
    <subcellularLocation>
        <location evidence="2">Cytoplasm</location>
    </subcellularLocation>
</comment>
<dbReference type="PROSITE" id="PS00369">
    <property type="entry name" value="PTS_HPR_HIS"/>
    <property type="match status" value="1"/>
</dbReference>
<evidence type="ECO:0000256" key="6">
    <source>
        <dbReference type="ARBA" id="ARBA00022683"/>
    </source>
</evidence>
<keyword evidence="5" id="KW-0762">Sugar transport</keyword>
<sequence length="89" mass="9478">MIRFEVTVKAAGGLHARPAALLVNIAAKSQSQVTVTRSLDEKQADGKSILGILTLGAGRGEQLIITVEGPDEEQVAHALQELFEQPEES</sequence>
<keyword evidence="5" id="KW-0813">Transport</keyword>
<dbReference type="PRINTS" id="PR00107">
    <property type="entry name" value="PHOSPHOCPHPR"/>
</dbReference>
<evidence type="ECO:0000313" key="9">
    <source>
        <dbReference type="EMBL" id="QUO41578.1"/>
    </source>
</evidence>
<dbReference type="RefSeq" id="WP_198828075.1">
    <property type="nucleotide sequence ID" value="NZ_CP066308.1"/>
</dbReference>
<evidence type="ECO:0000256" key="4">
    <source>
        <dbReference type="ARBA" id="ARBA00022490"/>
    </source>
</evidence>
<evidence type="ECO:0000256" key="3">
    <source>
        <dbReference type="ARBA" id="ARBA00020422"/>
    </source>
</evidence>
<evidence type="ECO:0000313" key="8">
    <source>
        <dbReference type="EMBL" id="QQE74496.1"/>
    </source>
</evidence>
<dbReference type="GO" id="GO:0009401">
    <property type="term" value="P:phosphoenolpyruvate-dependent sugar phosphotransferase system"/>
    <property type="evidence" value="ECO:0007669"/>
    <property type="project" value="UniProtKB-KW"/>
</dbReference>
<dbReference type="InterPro" id="IPR001020">
    <property type="entry name" value="PTS_HPr_His_P_site"/>
</dbReference>
<dbReference type="SUPFAM" id="SSF55594">
    <property type="entry name" value="HPr-like"/>
    <property type="match status" value="1"/>
</dbReference>
<dbReference type="CDD" id="cd00367">
    <property type="entry name" value="PTS-HPr_like"/>
    <property type="match status" value="1"/>
</dbReference>
<dbReference type="GO" id="GO:0005737">
    <property type="term" value="C:cytoplasm"/>
    <property type="evidence" value="ECO:0007669"/>
    <property type="project" value="UniProtKB-SubCell"/>
</dbReference>
<dbReference type="InterPro" id="IPR035895">
    <property type="entry name" value="HPr-like_sf"/>
</dbReference>
<dbReference type="EMBL" id="CP066308">
    <property type="protein sequence ID" value="QQE74496.1"/>
    <property type="molecule type" value="Genomic_DNA"/>
</dbReference>
<dbReference type="InterPro" id="IPR002114">
    <property type="entry name" value="PTS_HPr_Ser_P_site"/>
</dbReference>